<dbReference type="PANTHER" id="PTHR20961:SF148">
    <property type="entry name" value="EGF DOMAIN-SPECIFIC O-LINKED N-ACETYLGLUCOSAMINE TRANSFERASE"/>
    <property type="match status" value="1"/>
</dbReference>
<dbReference type="VEuPathDB" id="TriTrypDB:TM35_000023850"/>
<evidence type="ECO:0000256" key="2">
    <source>
        <dbReference type="ARBA" id="ARBA00022676"/>
    </source>
</evidence>
<keyword evidence="6" id="KW-0325">Glycoprotein</keyword>
<gene>
    <name evidence="13" type="ORF">TM35_000023850</name>
</gene>
<feature type="domain" description="Glycosyltransferase 61 catalytic" evidence="12">
    <location>
        <begin position="275"/>
        <end position="375"/>
    </location>
</feature>
<evidence type="ECO:0000256" key="10">
    <source>
        <dbReference type="ARBA" id="ARBA00049432"/>
    </source>
</evidence>
<keyword evidence="5" id="KW-0256">Endoplasmic reticulum</keyword>
<keyword evidence="3" id="KW-0808">Transferase</keyword>
<evidence type="ECO:0000313" key="13">
    <source>
        <dbReference type="EMBL" id="ORC93059.1"/>
    </source>
</evidence>
<evidence type="ECO:0000256" key="7">
    <source>
        <dbReference type="ARBA" id="ARBA00040944"/>
    </source>
</evidence>
<evidence type="ECO:0000256" key="11">
    <source>
        <dbReference type="SAM" id="SignalP"/>
    </source>
</evidence>
<feature type="signal peptide" evidence="11">
    <location>
        <begin position="1"/>
        <end position="28"/>
    </location>
</feature>
<dbReference type="PANTHER" id="PTHR20961">
    <property type="entry name" value="GLYCOSYLTRANSFERASE"/>
    <property type="match status" value="1"/>
</dbReference>
<evidence type="ECO:0000256" key="6">
    <source>
        <dbReference type="ARBA" id="ARBA00023180"/>
    </source>
</evidence>
<evidence type="ECO:0000256" key="5">
    <source>
        <dbReference type="ARBA" id="ARBA00022824"/>
    </source>
</evidence>
<dbReference type="InterPro" id="IPR007657">
    <property type="entry name" value="Glycosyltransferase_61"/>
</dbReference>
<feature type="chain" id="PRO_5012303970" description="EGF domain-specific O-linked N-acetylglucosamine transferase" evidence="11">
    <location>
        <begin position="29"/>
        <end position="473"/>
    </location>
</feature>
<dbReference type="EC" id="2.4.1.255" evidence="1"/>
<reference evidence="13 14" key="1">
    <citation type="submission" date="2017-03" db="EMBL/GenBank/DDBJ databases">
        <title>An alternative strategy for trypanosome survival in the mammalian bloodstream revealed through genome and transcriptome analysis of the ubiquitous bovine parasite Trypanosoma (Megatrypanum) theileri.</title>
        <authorList>
            <person name="Kelly S."/>
            <person name="Ivens A."/>
            <person name="Mott A."/>
            <person name="O'Neill E."/>
            <person name="Emms D."/>
            <person name="Macleod O."/>
            <person name="Voorheis P."/>
            <person name="Matthews J."/>
            <person name="Matthews K."/>
            <person name="Carrington M."/>
        </authorList>
    </citation>
    <scope>NUCLEOTIDE SEQUENCE [LARGE SCALE GENOMIC DNA]</scope>
    <source>
        <strain evidence="13">Edinburgh</strain>
    </source>
</reference>
<name>A0A1X0P8Z6_9TRYP</name>
<protein>
    <recommendedName>
        <fullName evidence="7">EGF domain-specific O-linked N-acetylglucosamine transferase</fullName>
        <ecNumber evidence="1">2.4.1.255</ecNumber>
    </recommendedName>
    <alternativeName>
        <fullName evidence="8">Extracellular O-linked N-acetylglucosamine transferase</fullName>
    </alternativeName>
</protein>
<proteinExistence type="predicted"/>
<dbReference type="Pfam" id="PF04577">
    <property type="entry name" value="Glyco_transf_61"/>
    <property type="match status" value="1"/>
</dbReference>
<evidence type="ECO:0000313" key="14">
    <source>
        <dbReference type="Proteomes" id="UP000192257"/>
    </source>
</evidence>
<dbReference type="InterPro" id="IPR049625">
    <property type="entry name" value="Glyco_transf_61_cat"/>
</dbReference>
<dbReference type="GO" id="GO:0097363">
    <property type="term" value="F:protein O-acetylglucosaminyltransferase activity"/>
    <property type="evidence" value="ECO:0007669"/>
    <property type="project" value="UniProtKB-EC"/>
</dbReference>
<evidence type="ECO:0000256" key="4">
    <source>
        <dbReference type="ARBA" id="ARBA00022729"/>
    </source>
</evidence>
<dbReference type="RefSeq" id="XP_028887125.1">
    <property type="nucleotide sequence ID" value="XM_029021703.1"/>
</dbReference>
<evidence type="ECO:0000256" key="3">
    <source>
        <dbReference type="ARBA" id="ARBA00022679"/>
    </source>
</evidence>
<comment type="catalytic activity">
    <reaction evidence="9">
        <text>L-seryl-[protein] + UDP-N-acetyl-alpha-D-glucosamine = 3-O-(N-acetyl-beta-D-glucosaminyl)-L-seryl-[protein] + UDP + H(+)</text>
        <dbReference type="Rhea" id="RHEA:48904"/>
        <dbReference type="Rhea" id="RHEA-COMP:9863"/>
        <dbReference type="Rhea" id="RHEA-COMP:12251"/>
        <dbReference type="ChEBI" id="CHEBI:15378"/>
        <dbReference type="ChEBI" id="CHEBI:29999"/>
        <dbReference type="ChEBI" id="CHEBI:57705"/>
        <dbReference type="ChEBI" id="CHEBI:58223"/>
        <dbReference type="ChEBI" id="CHEBI:90838"/>
        <dbReference type="EC" id="2.4.1.255"/>
    </reaction>
</comment>
<evidence type="ECO:0000259" key="12">
    <source>
        <dbReference type="Pfam" id="PF04577"/>
    </source>
</evidence>
<dbReference type="AlphaFoldDB" id="A0A1X0P8Z6"/>
<organism evidence="13 14">
    <name type="scientific">Trypanosoma theileri</name>
    <dbReference type="NCBI Taxonomy" id="67003"/>
    <lineage>
        <taxon>Eukaryota</taxon>
        <taxon>Discoba</taxon>
        <taxon>Euglenozoa</taxon>
        <taxon>Kinetoplastea</taxon>
        <taxon>Metakinetoplastina</taxon>
        <taxon>Trypanosomatida</taxon>
        <taxon>Trypanosomatidae</taxon>
        <taxon>Trypanosoma</taxon>
    </lineage>
</organism>
<dbReference type="Proteomes" id="UP000192257">
    <property type="component" value="Unassembled WGS sequence"/>
</dbReference>
<evidence type="ECO:0000256" key="9">
    <source>
        <dbReference type="ARBA" id="ARBA00048317"/>
    </source>
</evidence>
<dbReference type="EMBL" id="NBCO01000002">
    <property type="protein sequence ID" value="ORC93059.1"/>
    <property type="molecule type" value="Genomic_DNA"/>
</dbReference>
<evidence type="ECO:0000256" key="1">
    <source>
        <dbReference type="ARBA" id="ARBA00011970"/>
    </source>
</evidence>
<dbReference type="GeneID" id="39981483"/>
<keyword evidence="4 11" id="KW-0732">Signal</keyword>
<keyword evidence="14" id="KW-1185">Reference proteome</keyword>
<keyword evidence="2" id="KW-0328">Glycosyltransferase</keyword>
<comment type="caution">
    <text evidence="13">The sequence shown here is derived from an EMBL/GenBank/DDBJ whole genome shotgun (WGS) entry which is preliminary data.</text>
</comment>
<evidence type="ECO:0000256" key="8">
    <source>
        <dbReference type="ARBA" id="ARBA00042574"/>
    </source>
</evidence>
<comment type="catalytic activity">
    <reaction evidence="10">
        <text>L-threonyl-[protein] + UDP-N-acetyl-alpha-D-glucosamine = 3-O-(N-acetyl-beta-D-glucosaminyl)-L-threonyl-[protein] + UDP + H(+)</text>
        <dbReference type="Rhea" id="RHEA:48908"/>
        <dbReference type="Rhea" id="RHEA-COMP:11060"/>
        <dbReference type="Rhea" id="RHEA-COMP:12252"/>
        <dbReference type="ChEBI" id="CHEBI:15378"/>
        <dbReference type="ChEBI" id="CHEBI:30013"/>
        <dbReference type="ChEBI" id="CHEBI:57705"/>
        <dbReference type="ChEBI" id="CHEBI:58223"/>
        <dbReference type="ChEBI" id="CHEBI:90840"/>
        <dbReference type="EC" id="2.4.1.255"/>
    </reaction>
</comment>
<dbReference type="OrthoDB" id="529273at2759"/>
<sequence>MHHRLRSHVILLFSFSFFLFSVLSTVAGWTTVGSLQPNCAASYSQAVDLDNPNVLPGAIGTVRTYEGCFQRHRDRFVVVSPQRTTPSPKLFPSCQYFLQQNKTLTMYYLVSDICRMGHSTKDAPHLMTFLIDYFAPCSLLCRKNSTRLRVQLKILYGNVCASYPVPKLDRSFRTVVLGWFQALLRSDSPFMKLMSSWGIDFVTSRLPTGNVKILAEEIFYKEAMQEKGFFCPRGDQVPLNVNNISILGTSAGNLEINSGLRIIVRWERFRWFRTRAQANLFRECLLQYYEIPPRPKETSLLLLRRPGERHFDESKWYNLLNATLASCEATVNMETFSSMSYYRQASLMHNSSIFIAAHGAGVVNIMAMTPGSVVVELFPHGFRYAMYEELAILLGLHYIPYESPKVWPPKCCSVRWEDRASKFMPPLKNETLPKTSFGVRSCKECDIKVSFNDMTMIIRDALSLLAAREEEEV</sequence>
<accession>A0A1X0P8Z6</accession>